<sequence>MYAEKLPVTKWSADLSPGGCILTLTADDLKTEYLKLLDEEHNEQVYQKYLEQHTRLIPREFVQNHGIGCDLVLRKLSFGSDYKSDFFYFSKSSDDWNAVHIEIEKPSSKYFKGSTNEFDPGFLHAIQQINDWRAWFARDNQKGFLNSLAAIQVPMHMAIRNPTFNKYVLVYGRRDEYSGSDIRRSKIQSLETDDFKIISFDSLAEGLKSKDELSIAIRHNEYIDIVTDEITNSEMYGWIDPTQFRVSAALHDKLKNGPPSRTYRGFKSGVPIEAHQYAAENIRIRRD</sequence>
<evidence type="ECO:0000259" key="1">
    <source>
        <dbReference type="Pfam" id="PF14082"/>
    </source>
</evidence>
<keyword evidence="3" id="KW-1185">Reference proteome</keyword>
<name>A0ABS4QXH4_9HYPH</name>
<dbReference type="RefSeq" id="WP_209601560.1">
    <property type="nucleotide sequence ID" value="NZ_JAGILA010000002.1"/>
</dbReference>
<organism evidence="2 3">
    <name type="scientific">Sinorhizobium kostiense</name>
    <dbReference type="NCBI Taxonomy" id="76747"/>
    <lineage>
        <taxon>Bacteria</taxon>
        <taxon>Pseudomonadati</taxon>
        <taxon>Pseudomonadota</taxon>
        <taxon>Alphaproteobacteria</taxon>
        <taxon>Hyphomicrobiales</taxon>
        <taxon>Rhizobiaceae</taxon>
        <taxon>Sinorhizobium/Ensifer group</taxon>
        <taxon>Sinorhizobium</taxon>
    </lineage>
</organism>
<feature type="domain" description="Shedu protein SduA C-terminal" evidence="1">
    <location>
        <begin position="41"/>
        <end position="203"/>
    </location>
</feature>
<evidence type="ECO:0000313" key="2">
    <source>
        <dbReference type="EMBL" id="MBP2235347.1"/>
    </source>
</evidence>
<dbReference type="Proteomes" id="UP000730739">
    <property type="component" value="Unassembled WGS sequence"/>
</dbReference>
<comment type="caution">
    <text evidence="2">The sequence shown here is derived from an EMBL/GenBank/DDBJ whole genome shotgun (WGS) entry which is preliminary data.</text>
</comment>
<dbReference type="Pfam" id="PF14082">
    <property type="entry name" value="SduA_C"/>
    <property type="match status" value="1"/>
</dbReference>
<evidence type="ECO:0000313" key="3">
    <source>
        <dbReference type="Proteomes" id="UP000730739"/>
    </source>
</evidence>
<dbReference type="EMBL" id="JAGILA010000002">
    <property type="protein sequence ID" value="MBP2235347.1"/>
    <property type="molecule type" value="Genomic_DNA"/>
</dbReference>
<gene>
    <name evidence="2" type="ORF">J2Z31_001839</name>
</gene>
<reference evidence="2 3" key="1">
    <citation type="submission" date="2021-03" db="EMBL/GenBank/DDBJ databases">
        <title>Genomic Encyclopedia of Type Strains, Phase IV (KMG-IV): sequencing the most valuable type-strain genomes for metagenomic binning, comparative biology and taxonomic classification.</title>
        <authorList>
            <person name="Goeker M."/>
        </authorList>
    </citation>
    <scope>NUCLEOTIDE SEQUENCE [LARGE SCALE GENOMIC DNA]</scope>
    <source>
        <strain evidence="2 3">DSM 13372</strain>
    </source>
</reference>
<proteinExistence type="predicted"/>
<protein>
    <recommendedName>
        <fullName evidence="1">Shedu protein SduA C-terminal domain-containing protein</fullName>
    </recommendedName>
</protein>
<accession>A0ABS4QXH4</accession>
<dbReference type="InterPro" id="IPR025359">
    <property type="entry name" value="SduA_C"/>
</dbReference>